<evidence type="ECO:0000313" key="7">
    <source>
        <dbReference type="EMBL" id="NMM61292.1"/>
    </source>
</evidence>
<keyword evidence="4" id="KW-0964">Secreted</keyword>
<sequence>MIINHNLNAMYALNCMNRAYGALSKNMLRLSSGLRINSAADDPAGLMISEKMRAQIAGLSQASRNIQDGISMINTADGALNEVHSLLQRGRELSVQAANGTLSPEDKKHIQIEISEINKELDSISGNTDFNENKLLNAPASGKKLVLQVGANQGQNISVNLCNASSVNLEVDSVDVTVDAQGAITKYDKAINAVSKHRSYFGAMQNRLGYALNVTNTEEENLTAAESRIRDLDIAKEMMDYAKNSIILQAAQAMLAQANSQAKSVLKLLEF</sequence>
<comment type="subcellular location">
    <subcellularLocation>
        <location evidence="4">Secreted</location>
    </subcellularLocation>
    <subcellularLocation>
        <location evidence="4">Bacterial flagellum</location>
    </subcellularLocation>
</comment>
<dbReference type="GO" id="GO:0009288">
    <property type="term" value="C:bacterial-type flagellum"/>
    <property type="evidence" value="ECO:0007669"/>
    <property type="project" value="UniProtKB-SubCell"/>
</dbReference>
<comment type="similarity">
    <text evidence="1 4">Belongs to the bacterial flagellin family.</text>
</comment>
<dbReference type="PANTHER" id="PTHR42792:SF2">
    <property type="entry name" value="FLAGELLIN"/>
    <property type="match status" value="1"/>
</dbReference>
<dbReference type="Gene3D" id="1.20.1330.10">
    <property type="entry name" value="f41 fragment of flagellin, N-terminal domain"/>
    <property type="match status" value="2"/>
</dbReference>
<name>A0A7Y0HM54_9CLOT</name>
<dbReference type="InterPro" id="IPR042187">
    <property type="entry name" value="Flagellin_C_sub2"/>
</dbReference>
<accession>A0A7Y0HM54</accession>
<keyword evidence="7" id="KW-0966">Cell projection</keyword>
<gene>
    <name evidence="7" type="ORF">HBE96_00960</name>
</gene>
<reference evidence="7 8" key="2">
    <citation type="submission" date="2020-06" db="EMBL/GenBank/DDBJ databases">
        <title>Complete Genome Sequence of Clostridium muelleri sp. nov. P21T, an Acid-Alcohol Producing Acetogen Isolated from Old Hay.</title>
        <authorList>
            <person name="Duncan K.E."/>
            <person name="Tanner R.S."/>
        </authorList>
    </citation>
    <scope>NUCLEOTIDE SEQUENCE [LARGE SCALE GENOMIC DNA]</scope>
    <source>
        <strain evidence="7 8">P21</strain>
    </source>
</reference>
<dbReference type="GO" id="GO:0005198">
    <property type="term" value="F:structural molecule activity"/>
    <property type="evidence" value="ECO:0007669"/>
    <property type="project" value="UniProtKB-UniRule"/>
</dbReference>
<evidence type="ECO:0000259" key="6">
    <source>
        <dbReference type="Pfam" id="PF00700"/>
    </source>
</evidence>
<dbReference type="InterPro" id="IPR001029">
    <property type="entry name" value="Flagellin_N"/>
</dbReference>
<dbReference type="InterPro" id="IPR046358">
    <property type="entry name" value="Flagellin_C"/>
</dbReference>
<dbReference type="Proteomes" id="UP000537131">
    <property type="component" value="Unassembled WGS sequence"/>
</dbReference>
<dbReference type="EMBL" id="JABBNI010000001">
    <property type="protein sequence ID" value="NMM61292.1"/>
    <property type="molecule type" value="Genomic_DNA"/>
</dbReference>
<dbReference type="Pfam" id="PF00700">
    <property type="entry name" value="Flagellin_C"/>
    <property type="match status" value="1"/>
</dbReference>
<keyword evidence="8" id="KW-1185">Reference proteome</keyword>
<reference evidence="7 8" key="1">
    <citation type="submission" date="2020-04" db="EMBL/GenBank/DDBJ databases">
        <authorList>
            <person name="Doyle D.A."/>
        </authorList>
    </citation>
    <scope>NUCLEOTIDE SEQUENCE [LARGE SCALE GENOMIC DNA]</scope>
    <source>
        <strain evidence="7 8">P21</strain>
    </source>
</reference>
<dbReference type="RefSeq" id="WP_169295896.1">
    <property type="nucleotide sequence ID" value="NZ_JABBNI010000001.1"/>
</dbReference>
<dbReference type="InterPro" id="IPR001492">
    <property type="entry name" value="Flagellin"/>
</dbReference>
<organism evidence="7 8">
    <name type="scientific">Clostridium muellerianum</name>
    <dbReference type="NCBI Taxonomy" id="2716538"/>
    <lineage>
        <taxon>Bacteria</taxon>
        <taxon>Bacillati</taxon>
        <taxon>Bacillota</taxon>
        <taxon>Clostridia</taxon>
        <taxon>Eubacteriales</taxon>
        <taxon>Clostridiaceae</taxon>
        <taxon>Clostridium</taxon>
    </lineage>
</organism>
<comment type="caution">
    <text evidence="7">The sequence shown here is derived from an EMBL/GenBank/DDBJ whole genome shotgun (WGS) entry which is preliminary data.</text>
</comment>
<protein>
    <recommendedName>
        <fullName evidence="2 4">Flagellin</fullName>
    </recommendedName>
</protein>
<dbReference type="Pfam" id="PF00669">
    <property type="entry name" value="Flagellin_N"/>
    <property type="match status" value="1"/>
</dbReference>
<evidence type="ECO:0000259" key="5">
    <source>
        <dbReference type="Pfam" id="PF00669"/>
    </source>
</evidence>
<dbReference type="GO" id="GO:0005576">
    <property type="term" value="C:extracellular region"/>
    <property type="evidence" value="ECO:0007669"/>
    <property type="project" value="UniProtKB-SubCell"/>
</dbReference>
<proteinExistence type="inferred from homology"/>
<keyword evidence="7" id="KW-0282">Flagellum</keyword>
<feature type="domain" description="Flagellin N-terminal" evidence="5">
    <location>
        <begin position="3"/>
        <end position="138"/>
    </location>
</feature>
<evidence type="ECO:0000256" key="3">
    <source>
        <dbReference type="ARBA" id="ARBA00023143"/>
    </source>
</evidence>
<dbReference type="SUPFAM" id="SSF64518">
    <property type="entry name" value="Phase 1 flagellin"/>
    <property type="match status" value="1"/>
</dbReference>
<dbReference type="Gene3D" id="6.10.10.10">
    <property type="entry name" value="Flagellar export chaperone, C-terminal domain"/>
    <property type="match status" value="1"/>
</dbReference>
<evidence type="ECO:0000313" key="8">
    <source>
        <dbReference type="Proteomes" id="UP000537131"/>
    </source>
</evidence>
<comment type="function">
    <text evidence="4">Flagellin is the subunit protein which polymerizes to form the filaments of bacterial flagella.</text>
</comment>
<keyword evidence="7" id="KW-0969">Cilium</keyword>
<dbReference type="PRINTS" id="PR00207">
    <property type="entry name" value="FLAGELLIN"/>
</dbReference>
<keyword evidence="3 4" id="KW-0975">Bacterial flagellum</keyword>
<dbReference type="PANTHER" id="PTHR42792">
    <property type="entry name" value="FLAGELLIN"/>
    <property type="match status" value="1"/>
</dbReference>
<evidence type="ECO:0000256" key="2">
    <source>
        <dbReference type="ARBA" id="ARBA00020110"/>
    </source>
</evidence>
<dbReference type="AlphaFoldDB" id="A0A7Y0HM54"/>
<evidence type="ECO:0000256" key="4">
    <source>
        <dbReference type="RuleBase" id="RU362073"/>
    </source>
</evidence>
<evidence type="ECO:0000256" key="1">
    <source>
        <dbReference type="ARBA" id="ARBA00005709"/>
    </source>
</evidence>
<feature type="domain" description="Flagellin C-terminal" evidence="6">
    <location>
        <begin position="185"/>
        <end position="269"/>
    </location>
</feature>